<dbReference type="EMBL" id="KN832878">
    <property type="protein sequence ID" value="KIM99580.1"/>
    <property type="molecule type" value="Genomic_DNA"/>
</dbReference>
<dbReference type="PANTHER" id="PTHR35523:SF1">
    <property type="entry name" value="CELL WALL PROTEIN SED1"/>
    <property type="match status" value="1"/>
</dbReference>
<dbReference type="PANTHER" id="PTHR35523">
    <property type="entry name" value="CELL WALL PROTEIN SED1"/>
    <property type="match status" value="1"/>
</dbReference>
<dbReference type="GO" id="GO:0031505">
    <property type="term" value="P:fungal-type cell wall organization"/>
    <property type="evidence" value="ECO:0007669"/>
    <property type="project" value="InterPro"/>
</dbReference>
<dbReference type="HOGENOM" id="CLU_1225097_0_0_1"/>
<reference evidence="3 4" key="1">
    <citation type="submission" date="2014-04" db="EMBL/GenBank/DDBJ databases">
        <authorList>
            <consortium name="DOE Joint Genome Institute"/>
            <person name="Kuo A."/>
            <person name="Martino E."/>
            <person name="Perotto S."/>
            <person name="Kohler A."/>
            <person name="Nagy L.G."/>
            <person name="Floudas D."/>
            <person name="Copeland A."/>
            <person name="Barry K.W."/>
            <person name="Cichocki N."/>
            <person name="Veneault-Fourrey C."/>
            <person name="LaButti K."/>
            <person name="Lindquist E.A."/>
            <person name="Lipzen A."/>
            <person name="Lundell T."/>
            <person name="Morin E."/>
            <person name="Murat C."/>
            <person name="Sun H."/>
            <person name="Tunlid A."/>
            <person name="Henrissat B."/>
            <person name="Grigoriev I.V."/>
            <person name="Hibbett D.S."/>
            <person name="Martin F."/>
            <person name="Nordberg H.P."/>
            <person name="Cantor M.N."/>
            <person name="Hua S.X."/>
        </authorList>
    </citation>
    <scope>NUCLEOTIDE SEQUENCE [LARGE SCALE GENOMIC DNA]</scope>
    <source>
        <strain evidence="3 4">Zn</strain>
    </source>
</reference>
<keyword evidence="4" id="KW-1185">Reference proteome</keyword>
<dbReference type="Proteomes" id="UP000054321">
    <property type="component" value="Unassembled WGS sequence"/>
</dbReference>
<feature type="region of interest" description="Disordered" evidence="1">
    <location>
        <begin position="93"/>
        <end position="119"/>
    </location>
</feature>
<dbReference type="GO" id="GO:0009277">
    <property type="term" value="C:fungal-type cell wall"/>
    <property type="evidence" value="ECO:0007669"/>
    <property type="project" value="TreeGrafter"/>
</dbReference>
<dbReference type="STRING" id="913774.A0A0C3GU53"/>
<feature type="signal peptide" evidence="2">
    <location>
        <begin position="1"/>
        <end position="19"/>
    </location>
</feature>
<proteinExistence type="predicted"/>
<feature type="compositionally biased region" description="Polar residues" evidence="1">
    <location>
        <begin position="98"/>
        <end position="119"/>
    </location>
</feature>
<evidence type="ECO:0000256" key="2">
    <source>
        <dbReference type="SAM" id="SignalP"/>
    </source>
</evidence>
<dbReference type="AlphaFoldDB" id="A0A0C3GU53"/>
<feature type="chain" id="PRO_5002165063" evidence="2">
    <location>
        <begin position="20"/>
        <end position="226"/>
    </location>
</feature>
<reference evidence="4" key="2">
    <citation type="submission" date="2015-01" db="EMBL/GenBank/DDBJ databases">
        <title>Evolutionary Origins and Diversification of the Mycorrhizal Mutualists.</title>
        <authorList>
            <consortium name="DOE Joint Genome Institute"/>
            <consortium name="Mycorrhizal Genomics Consortium"/>
            <person name="Kohler A."/>
            <person name="Kuo A."/>
            <person name="Nagy L.G."/>
            <person name="Floudas D."/>
            <person name="Copeland A."/>
            <person name="Barry K.W."/>
            <person name="Cichocki N."/>
            <person name="Veneault-Fourrey C."/>
            <person name="LaButti K."/>
            <person name="Lindquist E.A."/>
            <person name="Lipzen A."/>
            <person name="Lundell T."/>
            <person name="Morin E."/>
            <person name="Murat C."/>
            <person name="Riley R."/>
            <person name="Ohm R."/>
            <person name="Sun H."/>
            <person name="Tunlid A."/>
            <person name="Henrissat B."/>
            <person name="Grigoriev I.V."/>
            <person name="Hibbett D.S."/>
            <person name="Martin F."/>
        </authorList>
    </citation>
    <scope>NUCLEOTIDE SEQUENCE [LARGE SCALE GENOMIC DNA]</scope>
    <source>
        <strain evidence="4">Zn</strain>
    </source>
</reference>
<organism evidence="3 4">
    <name type="scientific">Oidiodendron maius (strain Zn)</name>
    <dbReference type="NCBI Taxonomy" id="913774"/>
    <lineage>
        <taxon>Eukaryota</taxon>
        <taxon>Fungi</taxon>
        <taxon>Dikarya</taxon>
        <taxon>Ascomycota</taxon>
        <taxon>Pezizomycotina</taxon>
        <taxon>Leotiomycetes</taxon>
        <taxon>Leotiomycetes incertae sedis</taxon>
        <taxon>Myxotrichaceae</taxon>
        <taxon>Oidiodendron</taxon>
    </lineage>
</organism>
<keyword evidence="2" id="KW-0732">Signal</keyword>
<dbReference type="InterPro" id="IPR038843">
    <property type="entry name" value="Sed1/Spi1"/>
</dbReference>
<evidence type="ECO:0000256" key="1">
    <source>
        <dbReference type="SAM" id="MobiDB-lite"/>
    </source>
</evidence>
<dbReference type="InParanoid" id="A0A0C3GU53"/>
<evidence type="ECO:0000313" key="3">
    <source>
        <dbReference type="EMBL" id="KIM99580.1"/>
    </source>
</evidence>
<evidence type="ECO:0000313" key="4">
    <source>
        <dbReference type="Proteomes" id="UP000054321"/>
    </source>
</evidence>
<gene>
    <name evidence="3" type="ORF">OIDMADRAFT_146232</name>
</gene>
<protein>
    <submittedName>
        <fullName evidence="3">Uncharacterized protein</fullName>
    </submittedName>
</protein>
<accession>A0A0C3GU53</accession>
<sequence length="226" mass="23095">MKNIHAFVAALALAATTTATAIIEERWSGDGWGGHDGNETTSYVTSYTTFTTDIYTTFCPSPTQVTIGTKTYTVTTSETLTVTDCPCTVTKPVKPTTSASGMPTKPANSTSCPTQTKTSNSTIVASTVPVVSSSAGLNTSTIHITSLFITSVPPGTTAIVVSGTTFPVTKPGEVTIPIVTASPVPPTQTPNSPQVSPTAPLQIENNGVQNGASLGAFVAGLVALLL</sequence>
<name>A0A0C3GU53_OIDMZ</name>
<dbReference type="FunCoup" id="A0A0C3GU53">
    <property type="interactions" value="79"/>
</dbReference>
<dbReference type="GO" id="GO:0005199">
    <property type="term" value="F:structural constituent of cell wall"/>
    <property type="evidence" value="ECO:0007669"/>
    <property type="project" value="InterPro"/>
</dbReference>